<reference evidence="2" key="1">
    <citation type="submission" date="2019-01" db="EMBL/GenBank/DDBJ databases">
        <authorList>
            <person name="Lista F."/>
            <person name="Anselmo A."/>
        </authorList>
    </citation>
    <scope>NUCLEOTIDE SEQUENCE</scope>
    <source>
        <strain evidence="2">20S</strain>
    </source>
</reference>
<organism evidence="2">
    <name type="scientific">Klebsiella pneumoniae</name>
    <dbReference type="NCBI Taxonomy" id="573"/>
    <lineage>
        <taxon>Bacteria</taxon>
        <taxon>Pseudomonadati</taxon>
        <taxon>Pseudomonadota</taxon>
        <taxon>Gammaproteobacteria</taxon>
        <taxon>Enterobacterales</taxon>
        <taxon>Enterobacteriaceae</taxon>
        <taxon>Klebsiella/Raoultella group</taxon>
        <taxon>Klebsiella</taxon>
        <taxon>Klebsiella pneumoniae complex</taxon>
    </lineage>
</organism>
<feature type="transmembrane region" description="Helical" evidence="1">
    <location>
        <begin position="45"/>
        <end position="69"/>
    </location>
</feature>
<comment type="caution">
    <text evidence="2">The sequence shown here is derived from an EMBL/GenBank/DDBJ whole genome shotgun (WGS) entry which is preliminary data.</text>
</comment>
<keyword evidence="1" id="KW-1133">Transmembrane helix</keyword>
<evidence type="ECO:0000256" key="1">
    <source>
        <dbReference type="SAM" id="Phobius"/>
    </source>
</evidence>
<dbReference type="EMBL" id="SDCC01000053">
    <property type="protein sequence ID" value="TCX01495.1"/>
    <property type="molecule type" value="Genomic_DNA"/>
</dbReference>
<sequence length="280" mass="32955">MVNFILFIILFTYTCIFCFTPPRRQYKSISLIPQKIKAPLNRYRLYIYSSGAIRQSLMLIVILSLYYTITEPFKSELIKNLSYSLIATFIFDTGLNFSKENITKSIVSRKWHNSLYFAFERLRAIHEIFTAQNKLEITKELASDMASSILMENGAVISKKHIKTMWNPSSGEPLTYQDIVIKEGDNLYFASMMFIRDDYEFLHSIYFDENIFLSFPQLLKPAQRCYRSLAMIQHNINSKQKFNVTKKSLERDLINYLELRSTLLMKMEDVLGHYEQRAPQ</sequence>
<dbReference type="AlphaFoldDB" id="A0A483FZA0"/>
<gene>
    <name evidence="2" type="ORF">ETE86_26525</name>
</gene>
<protein>
    <submittedName>
        <fullName evidence="2">Uncharacterized protein</fullName>
    </submittedName>
</protein>
<evidence type="ECO:0000313" key="2">
    <source>
        <dbReference type="EMBL" id="TCX01495.1"/>
    </source>
</evidence>
<name>A0A483FZA0_KLEPN</name>
<keyword evidence="1" id="KW-0472">Membrane</keyword>
<accession>A0A483FZA0</accession>
<keyword evidence="1" id="KW-0812">Transmembrane</keyword>
<feature type="transmembrane region" description="Helical" evidence="1">
    <location>
        <begin position="6"/>
        <end position="24"/>
    </location>
</feature>
<proteinExistence type="predicted"/>